<dbReference type="InterPro" id="IPR000477">
    <property type="entry name" value="RT_dom"/>
</dbReference>
<dbReference type="SUPFAM" id="SSF53098">
    <property type="entry name" value="Ribonuclease H-like"/>
    <property type="match status" value="1"/>
</dbReference>
<dbReference type="PANTHER" id="PTHR37984">
    <property type="entry name" value="PROTEIN CBG26694"/>
    <property type="match status" value="1"/>
</dbReference>
<dbReference type="InterPro" id="IPR050951">
    <property type="entry name" value="Retrovirus_Pol_polyprotein"/>
</dbReference>
<dbReference type="Gene3D" id="3.30.420.10">
    <property type="entry name" value="Ribonuclease H-like superfamily/Ribonuclease H"/>
    <property type="match status" value="1"/>
</dbReference>
<dbReference type="SUPFAM" id="SSF56672">
    <property type="entry name" value="DNA/RNA polymerases"/>
    <property type="match status" value="1"/>
</dbReference>
<evidence type="ECO:0000256" key="2">
    <source>
        <dbReference type="ARBA" id="ARBA00022679"/>
    </source>
</evidence>
<evidence type="ECO:0000259" key="15">
    <source>
        <dbReference type="PROSITE" id="PS50994"/>
    </source>
</evidence>
<dbReference type="InterPro" id="IPR001584">
    <property type="entry name" value="Integrase_cat-core"/>
</dbReference>
<dbReference type="InterPro" id="IPR041588">
    <property type="entry name" value="Integrase_H2C2"/>
</dbReference>
<evidence type="ECO:0000313" key="16">
    <source>
        <dbReference type="EMBL" id="CAB3387687.1"/>
    </source>
</evidence>
<evidence type="ECO:0000313" key="17">
    <source>
        <dbReference type="Proteomes" id="UP000494165"/>
    </source>
</evidence>
<feature type="compositionally biased region" description="Low complexity" evidence="12">
    <location>
        <begin position="1373"/>
        <end position="1384"/>
    </location>
</feature>
<evidence type="ECO:0000256" key="6">
    <source>
        <dbReference type="ARBA" id="ARBA00022801"/>
    </source>
</evidence>
<feature type="region of interest" description="Disordered" evidence="12">
    <location>
        <begin position="1320"/>
        <end position="1393"/>
    </location>
</feature>
<evidence type="ECO:0000256" key="5">
    <source>
        <dbReference type="ARBA" id="ARBA00022759"/>
    </source>
</evidence>
<dbReference type="PROSITE" id="PS50994">
    <property type="entry name" value="INTEGRASE"/>
    <property type="match status" value="1"/>
</dbReference>
<keyword evidence="11" id="KW-0511">Multifunctional enzyme</keyword>
<dbReference type="GO" id="GO:0004519">
    <property type="term" value="F:endonuclease activity"/>
    <property type="evidence" value="ECO:0007669"/>
    <property type="project" value="UniProtKB-KW"/>
</dbReference>
<sequence length="1415" mass="158304">MQNNIDLGQDKTEDELAAAEQLLRMVQSAASLANHQGTSGASSSRRSWDFPVPPFNGTRLDTYFAMLERRFANFGIQDEDTKYMVLCDAVFNYDKLPESVNKWIITQPTNAPYTTLKQSIMESLKPSNYTMIKAKMLAEVWDSNMLPSEFLQRLRTHADEETAKSSIYLADLVNMWIAAMPKTWQPFLAGVAIGDIDAAAKSADNVHRFSKIDAATSPVSQPPGIFAAATQPSTLEVSAVSHNAGKVDPSVAALIEVVNKLMAKLDSDQHGSQQFRGNGRGRGSGRGRGRPRSRSPAELMHEPDLCIYHHKYTMEARRCVPACRYHKQFLVLQKAAEEANQQENASGEGNYRLLVDTGADLSVLPRNLLPQYETESSFKLSAANNEPIRTYGCHTLTLSLGLRRNFEWVFVVADVTSAILGADFLAHHKLAVHLDEMVLEDKVTGLKTPGVLSDRELPVVKVVDSTNKFFMLLQQYPELFKSPTHRVAVKHDTLHTITTTDGPPENERFRRLAPDKLAAAKKLFQEMEDKGIAVRGQSSWASPLHMVAKKDGTLRPVGDYRKLNARTVPDKYPMRHLHDCSASLFGCNVFSIIDLSKAYMQIPVDPKDVHKTAVTTPFGLFLFPMMPFGLKNAGATFQRFMDQVLQNMPFAFVFVDDVLVASPDEETHKTHLQLVLEQLSKHGLVVNAEKCILGAPTVHFLGYEVSALGLRPLPDRIQAIADYPVPKTREDLSRFLGMVNYYHRFLPNIAAHLAALHVFLSGPRQPKKTPIKWSEEADKSFQEVKQAMANAVCLAHPKLDAPLALVTDASGVAIGGVVQQLVNDIWQPLSFFSRKLSPAERKYSTYDRELLAIVCAIKKFKYLVEGRTFSIFTDQKPLVEMFTANKTDRHPRQERHIQFVSEFSTDIQYVPGSANVVADALSRIEEVSAQPFTFATIAHAQRDDAELEKYKEPTSPLTLRPYPVEGSPDLIIWCDVTTHQARPFVPEQLRRQAFDSLHDLAHPGIKSTVRLVSDRFVWPSMQKECRHWARSCLSCQRAKVTRHTKAPLHQFPPTTERFSIVHMDLIGPLPPSEDFKYCLTMVDRLTRWPEVVPLKSITAEDVVRAFKDTWISRFGVPKTVVCDQGRQFTSNKFQQFAQLAGIDIHYTNSYHPQANGMVERFHRTLKAALTCHKTPWSMALTPVLLGLRSVLKEDLGGSPAQFVFGEAIRLPGEFFVPPEKEFSPSELFSKLQAHVKQICPMPASHHGVPSCFVHPELATCTHCFLRVDAARPALTQPYTGPHIVLERGAKTFVLELPEPAPIAPRLIRLPPRRLPIEPAAEEPEQPDQTPEQPDQTPEQPDQTPEQPEMQPALPAQQPALVEQQPMATAPTNQSADQAQQQQPARTTRSVNPLEGSSAELINLLIQHETSLSLLQ</sequence>
<dbReference type="CDD" id="cd01647">
    <property type="entry name" value="RT_LTR"/>
    <property type="match status" value="1"/>
</dbReference>
<dbReference type="GO" id="GO:0015074">
    <property type="term" value="P:DNA integration"/>
    <property type="evidence" value="ECO:0007669"/>
    <property type="project" value="UniProtKB-KW"/>
</dbReference>
<evidence type="ECO:0000259" key="14">
    <source>
        <dbReference type="PROSITE" id="PS50878"/>
    </source>
</evidence>
<dbReference type="EMBL" id="CADEPI010000609">
    <property type="protein sequence ID" value="CAB3387687.1"/>
    <property type="molecule type" value="Genomic_DNA"/>
</dbReference>
<keyword evidence="6" id="KW-0378">Hydrolase</keyword>
<dbReference type="InterPro" id="IPR036397">
    <property type="entry name" value="RNaseH_sf"/>
</dbReference>
<dbReference type="Gene3D" id="3.30.70.270">
    <property type="match status" value="2"/>
</dbReference>
<dbReference type="InterPro" id="IPR043502">
    <property type="entry name" value="DNA/RNA_pol_sf"/>
</dbReference>
<dbReference type="Pfam" id="PF00078">
    <property type="entry name" value="RVT_1"/>
    <property type="match status" value="1"/>
</dbReference>
<dbReference type="PANTHER" id="PTHR37984:SF5">
    <property type="entry name" value="PROTEIN NYNRIN-LIKE"/>
    <property type="match status" value="1"/>
</dbReference>
<dbReference type="GO" id="GO:0003723">
    <property type="term" value="F:RNA binding"/>
    <property type="evidence" value="ECO:0007669"/>
    <property type="project" value="UniProtKB-KW"/>
</dbReference>
<keyword evidence="5" id="KW-0255">Endonuclease</keyword>
<keyword evidence="3" id="KW-0548">Nucleotidyltransferase</keyword>
<evidence type="ECO:0000256" key="3">
    <source>
        <dbReference type="ARBA" id="ARBA00022695"/>
    </source>
</evidence>
<dbReference type="InterPro" id="IPR012337">
    <property type="entry name" value="RNaseH-like_sf"/>
</dbReference>
<dbReference type="PROSITE" id="PS00141">
    <property type="entry name" value="ASP_PROTEASE"/>
    <property type="match status" value="1"/>
</dbReference>
<comment type="caution">
    <text evidence="16">The sequence shown here is derived from an EMBL/GenBank/DDBJ whole genome shotgun (WGS) entry which is preliminary data.</text>
</comment>
<keyword evidence="7" id="KW-0460">Magnesium</keyword>
<reference evidence="16 17" key="1">
    <citation type="submission" date="2020-04" db="EMBL/GenBank/DDBJ databases">
        <authorList>
            <person name="Alioto T."/>
            <person name="Alioto T."/>
            <person name="Gomez Garrido J."/>
        </authorList>
    </citation>
    <scope>NUCLEOTIDE SEQUENCE [LARGE SCALE GENOMIC DNA]</scope>
</reference>
<dbReference type="Gene3D" id="1.10.340.70">
    <property type="match status" value="1"/>
</dbReference>
<feature type="region of interest" description="Disordered" evidence="12">
    <location>
        <begin position="266"/>
        <end position="297"/>
    </location>
</feature>
<dbReference type="PROSITE" id="PS50878">
    <property type="entry name" value="RT_POL"/>
    <property type="match status" value="1"/>
</dbReference>
<dbReference type="InterPro" id="IPR001995">
    <property type="entry name" value="Peptidase_A2_cat"/>
</dbReference>
<evidence type="ECO:0000256" key="1">
    <source>
        <dbReference type="ARBA" id="ARBA00012493"/>
    </source>
</evidence>
<feature type="domain" description="Reverse transcriptase" evidence="14">
    <location>
        <begin position="528"/>
        <end position="705"/>
    </location>
</feature>
<dbReference type="PROSITE" id="PS50175">
    <property type="entry name" value="ASP_PROT_RETROV"/>
    <property type="match status" value="1"/>
</dbReference>
<dbReference type="CDD" id="cd09274">
    <property type="entry name" value="RNase_HI_RT_Ty3"/>
    <property type="match status" value="1"/>
</dbReference>
<evidence type="ECO:0000256" key="11">
    <source>
        <dbReference type="ARBA" id="ARBA00023268"/>
    </source>
</evidence>
<dbReference type="InterPro" id="IPR001969">
    <property type="entry name" value="Aspartic_peptidase_AS"/>
</dbReference>
<keyword evidence="4" id="KW-0540">Nuclease</keyword>
<keyword evidence="17" id="KW-1185">Reference proteome</keyword>
<feature type="compositionally biased region" description="Basic residues" evidence="12">
    <location>
        <begin position="283"/>
        <end position="293"/>
    </location>
</feature>
<proteinExistence type="predicted"/>
<dbReference type="InterPro" id="IPR021109">
    <property type="entry name" value="Peptidase_aspartic_dom_sf"/>
</dbReference>
<evidence type="ECO:0000256" key="8">
    <source>
        <dbReference type="ARBA" id="ARBA00022884"/>
    </source>
</evidence>
<accession>A0A8S1EBV3</accession>
<evidence type="ECO:0000256" key="7">
    <source>
        <dbReference type="ARBA" id="ARBA00022842"/>
    </source>
</evidence>
<evidence type="ECO:0000256" key="9">
    <source>
        <dbReference type="ARBA" id="ARBA00022908"/>
    </source>
</evidence>
<dbReference type="GO" id="GO:0004190">
    <property type="term" value="F:aspartic-type endopeptidase activity"/>
    <property type="evidence" value="ECO:0007669"/>
    <property type="project" value="InterPro"/>
</dbReference>
<feature type="domain" description="Peptidase A2" evidence="13">
    <location>
        <begin position="351"/>
        <end position="370"/>
    </location>
</feature>
<evidence type="ECO:0000256" key="12">
    <source>
        <dbReference type="SAM" id="MobiDB-lite"/>
    </source>
</evidence>
<dbReference type="FunFam" id="3.30.420.10:FF:000032">
    <property type="entry name" value="Retrovirus-related Pol polyprotein from transposon 297-like Protein"/>
    <property type="match status" value="1"/>
</dbReference>
<dbReference type="EC" id="2.7.7.49" evidence="1"/>
<dbReference type="GO" id="GO:0006508">
    <property type="term" value="P:proteolysis"/>
    <property type="evidence" value="ECO:0007669"/>
    <property type="project" value="InterPro"/>
</dbReference>
<evidence type="ECO:0000256" key="10">
    <source>
        <dbReference type="ARBA" id="ARBA00022918"/>
    </source>
</evidence>
<keyword evidence="9" id="KW-0229">DNA integration</keyword>
<feature type="domain" description="Integrase catalytic" evidence="15">
    <location>
        <begin position="1048"/>
        <end position="1219"/>
    </location>
</feature>
<dbReference type="InterPro" id="IPR043128">
    <property type="entry name" value="Rev_trsase/Diguanyl_cyclase"/>
</dbReference>
<dbReference type="InterPro" id="IPR041577">
    <property type="entry name" value="RT_RNaseH_2"/>
</dbReference>
<keyword evidence="8" id="KW-0694">RNA-binding</keyword>
<dbReference type="Pfam" id="PF17921">
    <property type="entry name" value="Integrase_H2C2"/>
    <property type="match status" value="1"/>
</dbReference>
<dbReference type="OrthoDB" id="422540at2759"/>
<dbReference type="GO" id="GO:0003964">
    <property type="term" value="F:RNA-directed DNA polymerase activity"/>
    <property type="evidence" value="ECO:0007669"/>
    <property type="project" value="UniProtKB-KW"/>
</dbReference>
<dbReference type="Gene3D" id="2.40.70.10">
    <property type="entry name" value="Acid Proteases"/>
    <property type="match status" value="1"/>
</dbReference>
<name>A0A8S1EBV3_9INSE</name>
<dbReference type="SUPFAM" id="SSF50630">
    <property type="entry name" value="Acid proteases"/>
    <property type="match status" value="1"/>
</dbReference>
<keyword evidence="2" id="KW-0808">Transferase</keyword>
<feature type="compositionally biased region" description="Low complexity" evidence="12">
    <location>
        <begin position="1326"/>
        <end position="1351"/>
    </location>
</feature>
<dbReference type="Proteomes" id="UP000494165">
    <property type="component" value="Unassembled WGS sequence"/>
</dbReference>
<evidence type="ECO:0000259" key="13">
    <source>
        <dbReference type="PROSITE" id="PS50175"/>
    </source>
</evidence>
<organism evidence="16 17">
    <name type="scientific">Cloeon dipterum</name>
    <dbReference type="NCBI Taxonomy" id="197152"/>
    <lineage>
        <taxon>Eukaryota</taxon>
        <taxon>Metazoa</taxon>
        <taxon>Ecdysozoa</taxon>
        <taxon>Arthropoda</taxon>
        <taxon>Hexapoda</taxon>
        <taxon>Insecta</taxon>
        <taxon>Pterygota</taxon>
        <taxon>Palaeoptera</taxon>
        <taxon>Ephemeroptera</taxon>
        <taxon>Pisciforma</taxon>
        <taxon>Baetidae</taxon>
        <taxon>Cloeon</taxon>
    </lineage>
</organism>
<dbReference type="Gene3D" id="3.10.10.10">
    <property type="entry name" value="HIV Type 1 Reverse Transcriptase, subunit A, domain 1"/>
    <property type="match status" value="1"/>
</dbReference>
<dbReference type="GO" id="GO:0042575">
    <property type="term" value="C:DNA polymerase complex"/>
    <property type="evidence" value="ECO:0007669"/>
    <property type="project" value="UniProtKB-ARBA"/>
</dbReference>
<keyword evidence="10" id="KW-0695">RNA-directed DNA polymerase</keyword>
<dbReference type="Pfam" id="PF00665">
    <property type="entry name" value="rve"/>
    <property type="match status" value="1"/>
</dbReference>
<protein>
    <recommendedName>
        <fullName evidence="1">RNA-directed DNA polymerase</fullName>
        <ecNumber evidence="1">2.7.7.49</ecNumber>
    </recommendedName>
</protein>
<dbReference type="FunFam" id="3.30.70.270:FF:000020">
    <property type="entry name" value="Transposon Tf2-6 polyprotein-like Protein"/>
    <property type="match status" value="1"/>
</dbReference>
<dbReference type="Pfam" id="PF17919">
    <property type="entry name" value="RT_RNaseH_2"/>
    <property type="match status" value="1"/>
</dbReference>
<gene>
    <name evidence="16" type="ORF">CLODIP_2_CD00971</name>
</gene>
<evidence type="ECO:0000256" key="4">
    <source>
        <dbReference type="ARBA" id="ARBA00022722"/>
    </source>
</evidence>